<dbReference type="Gene3D" id="3.40.50.1820">
    <property type="entry name" value="alpha/beta hydrolase"/>
    <property type="match status" value="1"/>
</dbReference>
<evidence type="ECO:0000313" key="2">
    <source>
        <dbReference type="EMBL" id="GAA1745189.1"/>
    </source>
</evidence>
<dbReference type="PANTHER" id="PTHR33428">
    <property type="entry name" value="CHLOROPHYLLASE-2, CHLOROPLASTIC"/>
    <property type="match status" value="1"/>
</dbReference>
<organism evidence="2 3">
    <name type="scientific">Luedemannella helvata</name>
    <dbReference type="NCBI Taxonomy" id="349315"/>
    <lineage>
        <taxon>Bacteria</taxon>
        <taxon>Bacillati</taxon>
        <taxon>Actinomycetota</taxon>
        <taxon>Actinomycetes</taxon>
        <taxon>Micromonosporales</taxon>
        <taxon>Micromonosporaceae</taxon>
        <taxon>Luedemannella</taxon>
    </lineage>
</organism>
<protein>
    <submittedName>
        <fullName evidence="2">Lipase</fullName>
    </submittedName>
</protein>
<dbReference type="PANTHER" id="PTHR33428:SF14">
    <property type="entry name" value="CARBOXYLESTERASE TYPE B DOMAIN-CONTAINING PROTEIN"/>
    <property type="match status" value="1"/>
</dbReference>
<keyword evidence="3" id="KW-1185">Reference proteome</keyword>
<feature type="domain" description="PET hydrolase/cutinase-like" evidence="1">
    <location>
        <begin position="38"/>
        <end position="290"/>
    </location>
</feature>
<accession>A0ABN2JZY8</accession>
<name>A0ABN2JZY8_9ACTN</name>
<dbReference type="Proteomes" id="UP001500655">
    <property type="component" value="Unassembled WGS sequence"/>
</dbReference>
<sequence length="292" mass="30425">MGVSLMQSVPHRFLRRRLISVVASVALTLGIVAVGESAHAAEIGQAPTASNITGNGSFATTSSSISSLVLGFGGGQVYYPVATGTYPVIAISPGYTARWSSLSWIGPRLASWGFVVVGIETNTIYDTPASRGSQLRAALDWAVSSSAPSAVRSRADSNRRGVAGHSMGGGGTLEALAGDTSGRIKAGVPLAPWNLDKSWSGVTEPVAIVGGETDSIAPVATHSIPFYNSLSGPKSYVELNGGSHFFPNTSNATVSRVLVSWFKRYLEQDARFTPFTCGFSGTAISDFRTNAC</sequence>
<evidence type="ECO:0000313" key="3">
    <source>
        <dbReference type="Proteomes" id="UP001500655"/>
    </source>
</evidence>
<dbReference type="InterPro" id="IPR029058">
    <property type="entry name" value="AB_hydrolase_fold"/>
</dbReference>
<dbReference type="SUPFAM" id="SSF53474">
    <property type="entry name" value="alpha/beta-Hydrolases"/>
    <property type="match status" value="1"/>
</dbReference>
<dbReference type="EMBL" id="BAAALS010000005">
    <property type="protein sequence ID" value="GAA1745189.1"/>
    <property type="molecule type" value="Genomic_DNA"/>
</dbReference>
<dbReference type="Pfam" id="PF12740">
    <property type="entry name" value="PETase"/>
    <property type="match status" value="1"/>
</dbReference>
<dbReference type="InterPro" id="IPR041127">
    <property type="entry name" value="PET_hydrolase/cutinase-like"/>
</dbReference>
<proteinExistence type="predicted"/>
<comment type="caution">
    <text evidence="2">The sequence shown here is derived from an EMBL/GenBank/DDBJ whole genome shotgun (WGS) entry which is preliminary data.</text>
</comment>
<reference evidence="2 3" key="1">
    <citation type="journal article" date="2019" name="Int. J. Syst. Evol. Microbiol.">
        <title>The Global Catalogue of Microorganisms (GCM) 10K type strain sequencing project: providing services to taxonomists for standard genome sequencing and annotation.</title>
        <authorList>
            <consortium name="The Broad Institute Genomics Platform"/>
            <consortium name="The Broad Institute Genome Sequencing Center for Infectious Disease"/>
            <person name="Wu L."/>
            <person name="Ma J."/>
        </authorList>
    </citation>
    <scope>NUCLEOTIDE SEQUENCE [LARGE SCALE GENOMIC DNA]</scope>
    <source>
        <strain evidence="2 3">JCM 13249</strain>
    </source>
</reference>
<evidence type="ECO:0000259" key="1">
    <source>
        <dbReference type="Pfam" id="PF12740"/>
    </source>
</evidence>
<gene>
    <name evidence="2" type="ORF">GCM10009681_15170</name>
</gene>